<dbReference type="GeneID" id="92048301"/>
<keyword evidence="4" id="KW-0560">Oxidoreductase</keyword>
<reference evidence="7 8" key="1">
    <citation type="submission" date="2023-01" db="EMBL/GenBank/DDBJ databases">
        <title>Analysis of 21 Apiospora genomes using comparative genomics revels a genus with tremendous synthesis potential of carbohydrate active enzymes and secondary metabolites.</title>
        <authorList>
            <person name="Sorensen T."/>
        </authorList>
    </citation>
    <scope>NUCLEOTIDE SEQUENCE [LARGE SCALE GENOMIC DNA]</scope>
    <source>
        <strain evidence="7 8">CBS 114990</strain>
    </source>
</reference>
<evidence type="ECO:0000256" key="4">
    <source>
        <dbReference type="ARBA" id="ARBA00023002"/>
    </source>
</evidence>
<dbReference type="PANTHER" id="PTHR46972">
    <property type="entry name" value="MONOOXYGENASE ASQM-RELATED"/>
    <property type="match status" value="1"/>
</dbReference>
<proteinExistence type="predicted"/>
<keyword evidence="8" id="KW-1185">Reference proteome</keyword>
<protein>
    <recommendedName>
        <fullName evidence="6">FAD-binding domain-containing protein</fullName>
    </recommendedName>
</protein>
<gene>
    <name evidence="7" type="ORF">PG997_010926</name>
</gene>
<evidence type="ECO:0000313" key="8">
    <source>
        <dbReference type="Proteomes" id="UP001433268"/>
    </source>
</evidence>
<comment type="caution">
    <text evidence="7">The sequence shown here is derived from an EMBL/GenBank/DDBJ whole genome shotgun (WGS) entry which is preliminary data.</text>
</comment>
<dbReference type="RefSeq" id="XP_066664531.1">
    <property type="nucleotide sequence ID" value="XM_066815241.1"/>
</dbReference>
<evidence type="ECO:0000259" key="6">
    <source>
        <dbReference type="Pfam" id="PF01494"/>
    </source>
</evidence>
<evidence type="ECO:0000256" key="5">
    <source>
        <dbReference type="ARBA" id="ARBA00023033"/>
    </source>
</evidence>
<dbReference type="InterPro" id="IPR036188">
    <property type="entry name" value="FAD/NAD-bd_sf"/>
</dbReference>
<dbReference type="Proteomes" id="UP001433268">
    <property type="component" value="Unassembled WGS sequence"/>
</dbReference>
<keyword evidence="3" id="KW-0274">FAD</keyword>
<evidence type="ECO:0000256" key="1">
    <source>
        <dbReference type="ARBA" id="ARBA00005179"/>
    </source>
</evidence>
<dbReference type="Gene3D" id="3.50.50.60">
    <property type="entry name" value="FAD/NAD(P)-binding domain"/>
    <property type="match status" value="1"/>
</dbReference>
<evidence type="ECO:0000313" key="7">
    <source>
        <dbReference type="EMBL" id="KAK8070723.1"/>
    </source>
</evidence>
<keyword evidence="5" id="KW-0503">Monooxygenase</keyword>
<accession>A0ABR1VHK8</accession>
<dbReference type="InterPro" id="IPR002938">
    <property type="entry name" value="FAD-bd"/>
</dbReference>
<evidence type="ECO:0000256" key="2">
    <source>
        <dbReference type="ARBA" id="ARBA00022630"/>
    </source>
</evidence>
<evidence type="ECO:0000256" key="3">
    <source>
        <dbReference type="ARBA" id="ARBA00022827"/>
    </source>
</evidence>
<dbReference type="EMBL" id="JAQQWN010000008">
    <property type="protein sequence ID" value="KAK8070723.1"/>
    <property type="molecule type" value="Genomic_DNA"/>
</dbReference>
<keyword evidence="2" id="KW-0285">Flavoprotein</keyword>
<dbReference type="Pfam" id="PF01494">
    <property type="entry name" value="FAD_binding_3"/>
    <property type="match status" value="1"/>
</dbReference>
<feature type="domain" description="FAD-binding" evidence="6">
    <location>
        <begin position="162"/>
        <end position="196"/>
    </location>
</feature>
<name>A0ABR1VHK8_9PEZI</name>
<organism evidence="7 8">
    <name type="scientific">Apiospora hydei</name>
    <dbReference type="NCBI Taxonomy" id="1337664"/>
    <lineage>
        <taxon>Eukaryota</taxon>
        <taxon>Fungi</taxon>
        <taxon>Dikarya</taxon>
        <taxon>Ascomycota</taxon>
        <taxon>Pezizomycotina</taxon>
        <taxon>Sordariomycetes</taxon>
        <taxon>Xylariomycetidae</taxon>
        <taxon>Amphisphaeriales</taxon>
        <taxon>Apiosporaceae</taxon>
        <taxon>Apiospora</taxon>
    </lineage>
</organism>
<sequence>MPVLEFADGTTASGFRLVVGADGAWSKVRSLINDVTPQYCGIHIIESRISPANPVYTQVQSRVGKGMMLIGGPNKMITLQNLGDESYRMYLGVRVPADFATDGQVDFSDTDAMRTMCLSTAFFGDDWADEFRGYITNATDFRPWPLYHIPPAAVAWPAVPGVTLVGDAAHLGPPSGEGANFAMTDALYLADKLAEHGDWVDSDDARDRAVRGYEVEMFERGAKLIQRGVDVTEVFYAGDAPRPTVELFRGKGVPVLEKKGV</sequence>
<dbReference type="SUPFAM" id="SSF51905">
    <property type="entry name" value="FAD/NAD(P)-binding domain"/>
    <property type="match status" value="1"/>
</dbReference>
<dbReference type="PANTHER" id="PTHR46972:SF1">
    <property type="entry name" value="FAD DEPENDENT OXIDOREDUCTASE DOMAIN-CONTAINING PROTEIN"/>
    <property type="match status" value="1"/>
</dbReference>
<comment type="pathway">
    <text evidence="1">Secondary metabolite biosynthesis.</text>
</comment>